<evidence type="ECO:0000313" key="2">
    <source>
        <dbReference type="EMBL" id="ADG99136.1"/>
    </source>
</evidence>
<sequence length="207" mass="22497">MPRLGFSSLRLAGYDAEDMIAEQHELHQRRWRALPTFFTGVVFLAGCAGVLAGCAGGGAKTPAGGDRQAGPAKPNGPMFAECAGLTPQEVAQKLGAASARVQFRNSVTCQWTVAGSMQASFTWYRGSPIGREESWEGKTRDDVQRITIRGYPGFLIHQQDQNLCELGADFGNDFIEWSVELGRRGSGQNDCEGTRQLAELTIDRAKQ</sequence>
<name>D6ZCU9_SEGRD</name>
<dbReference type="HOGENOM" id="CLU_129265_0_0_11"/>
<accession>D6ZCU9</accession>
<evidence type="ECO:0000313" key="3">
    <source>
        <dbReference type="Proteomes" id="UP000002247"/>
    </source>
</evidence>
<dbReference type="eggNOG" id="COG1188">
    <property type="taxonomic scope" value="Bacteria"/>
</dbReference>
<keyword evidence="1" id="KW-0472">Membrane</keyword>
<keyword evidence="3" id="KW-1185">Reference proteome</keyword>
<feature type="transmembrane region" description="Helical" evidence="1">
    <location>
        <begin position="33"/>
        <end position="52"/>
    </location>
</feature>
<dbReference type="AlphaFoldDB" id="D6ZCU9"/>
<keyword evidence="1" id="KW-1133">Transmembrane helix</keyword>
<dbReference type="Pfam" id="PF12079">
    <property type="entry name" value="DUF3558"/>
    <property type="match status" value="1"/>
</dbReference>
<dbReference type="KEGG" id="srt:Srot_2702"/>
<dbReference type="STRING" id="640132.Srot_2702"/>
<keyword evidence="1" id="KW-0812">Transmembrane</keyword>
<organism evidence="2 3">
    <name type="scientific">Segniliparus rotundus (strain ATCC BAA-972 / CDC 1076 / CIP 108378 / DSM 44985 / JCM 13578)</name>
    <dbReference type="NCBI Taxonomy" id="640132"/>
    <lineage>
        <taxon>Bacteria</taxon>
        <taxon>Bacillati</taxon>
        <taxon>Actinomycetota</taxon>
        <taxon>Actinomycetes</taxon>
        <taxon>Mycobacteriales</taxon>
        <taxon>Segniliparaceae</taxon>
        <taxon>Segniliparus</taxon>
    </lineage>
</organism>
<dbReference type="Proteomes" id="UP000002247">
    <property type="component" value="Chromosome"/>
</dbReference>
<evidence type="ECO:0000256" key="1">
    <source>
        <dbReference type="SAM" id="Phobius"/>
    </source>
</evidence>
<dbReference type="InterPro" id="IPR024520">
    <property type="entry name" value="DUF3558"/>
</dbReference>
<dbReference type="EMBL" id="CP001958">
    <property type="protein sequence ID" value="ADG99136.1"/>
    <property type="molecule type" value="Genomic_DNA"/>
</dbReference>
<reference evidence="2 3" key="1">
    <citation type="journal article" date="2010" name="Stand. Genomic Sci.">
        <title>Complete genome sequence of Segniliparus rotundus type strain (CDC 1076).</title>
        <authorList>
            <person name="Sikorski J."/>
            <person name="Lapidus A."/>
            <person name="Copeland A."/>
            <person name="Misra M."/>
            <person name="Glavina Del Rio T."/>
            <person name="Nolan M."/>
            <person name="Lucas S."/>
            <person name="Chen F."/>
            <person name="Tice H."/>
            <person name="Cheng J.F."/>
            <person name="Jando M."/>
            <person name="Schneider S."/>
            <person name="Bruce D."/>
            <person name="Goodwin L."/>
            <person name="Pitluck S."/>
            <person name="Liolios K."/>
            <person name="Mikhailova N."/>
            <person name="Pati A."/>
            <person name="Ivanova N."/>
            <person name="Mavromatis K."/>
            <person name="Chen A."/>
            <person name="Palaniappan K."/>
            <person name="Chertkov O."/>
            <person name="Land M."/>
            <person name="Hauser L."/>
            <person name="Chang Y.J."/>
            <person name="Jeffries C.D."/>
            <person name="Brettin T."/>
            <person name="Detter J.C."/>
            <person name="Han C."/>
            <person name="Rohde M."/>
            <person name="Goker M."/>
            <person name="Bristow J."/>
            <person name="Eisen J.A."/>
            <person name="Markowitz V."/>
            <person name="Hugenholtz P."/>
            <person name="Kyrpides N.C."/>
            <person name="Klenk H.P."/>
        </authorList>
    </citation>
    <scope>NUCLEOTIDE SEQUENCE [LARGE SCALE GENOMIC DNA]</scope>
    <source>
        <strain evidence="3">ATCC BAA-972 / CDC 1076 / CIP 108378 / DSM 44985 / JCM 13578</strain>
    </source>
</reference>
<gene>
    <name evidence="2" type="ordered locus">Srot_2702</name>
</gene>
<evidence type="ECO:0008006" key="4">
    <source>
        <dbReference type="Google" id="ProtNLM"/>
    </source>
</evidence>
<protein>
    <recommendedName>
        <fullName evidence="4">Lipoprotein LprB</fullName>
    </recommendedName>
</protein>
<proteinExistence type="predicted"/>